<evidence type="ECO:0000313" key="2">
    <source>
        <dbReference type="Proteomes" id="UP000242287"/>
    </source>
</evidence>
<reference evidence="1 2" key="1">
    <citation type="submission" date="2014-02" db="EMBL/GenBank/DDBJ databases">
        <title>Transposable element dynamics among asymbiotic and ectomycorrhizal Amanita fungi.</title>
        <authorList>
            <consortium name="DOE Joint Genome Institute"/>
            <person name="Hess J."/>
            <person name="Skrede I."/>
            <person name="Wolfe B."/>
            <person name="LaButti K."/>
            <person name="Ohm R.A."/>
            <person name="Grigoriev I.V."/>
            <person name="Pringle A."/>
        </authorList>
    </citation>
    <scope>NUCLEOTIDE SEQUENCE [LARGE SCALE GENOMIC DNA]</scope>
    <source>
        <strain evidence="1 2">SKay4041</strain>
    </source>
</reference>
<organism evidence="1 2">
    <name type="scientific">Amanita thiersii Skay4041</name>
    <dbReference type="NCBI Taxonomy" id="703135"/>
    <lineage>
        <taxon>Eukaryota</taxon>
        <taxon>Fungi</taxon>
        <taxon>Dikarya</taxon>
        <taxon>Basidiomycota</taxon>
        <taxon>Agaricomycotina</taxon>
        <taxon>Agaricomycetes</taxon>
        <taxon>Agaricomycetidae</taxon>
        <taxon>Agaricales</taxon>
        <taxon>Pluteineae</taxon>
        <taxon>Amanitaceae</taxon>
        <taxon>Amanita</taxon>
    </lineage>
</organism>
<accession>A0A2A9NXF1</accession>
<keyword evidence="2" id="KW-1185">Reference proteome</keyword>
<gene>
    <name evidence="1" type="ORF">AMATHDRAFT_189741</name>
</gene>
<dbReference type="STRING" id="703135.A0A2A9NXF1"/>
<dbReference type="AlphaFoldDB" id="A0A2A9NXF1"/>
<evidence type="ECO:0000313" key="1">
    <source>
        <dbReference type="EMBL" id="PFH52500.1"/>
    </source>
</evidence>
<sequence>MIIHDLPPVLFCRIFHWTCPVDLIHYSWTCKSAYAAVQSYNELAFDLNKHLSKYFSEDEVILLRHVLGLTGALISGSTALQLFERVNYPESDLDIYVPEVYRGFVPECLRDIGYRLSGRPQILGNFQDQADAGLASSESHQRGILGVYDMKKKQCGTIQLISVNDVPIKVILSFHSTCVMNIITHNAAYSLFPHATFQQHRSLVLKTPGIKQRHARQKYIERGWRMQYRIYIREILNPRSDFHACWRSTSDERCWKIKLNPLQDLPQDDVEENHWGISYTDASTAKICIAHLKTRICTDNQAVSRHVFSQIVSSASS</sequence>
<dbReference type="OrthoDB" id="3041043at2759"/>
<dbReference type="Proteomes" id="UP000242287">
    <property type="component" value="Unassembled WGS sequence"/>
</dbReference>
<evidence type="ECO:0008006" key="3">
    <source>
        <dbReference type="Google" id="ProtNLM"/>
    </source>
</evidence>
<proteinExistence type="predicted"/>
<name>A0A2A9NXF1_9AGAR</name>
<dbReference type="EMBL" id="KZ301979">
    <property type="protein sequence ID" value="PFH52500.1"/>
    <property type="molecule type" value="Genomic_DNA"/>
</dbReference>
<protein>
    <recommendedName>
        <fullName evidence="3">F-box domain-containing protein</fullName>
    </recommendedName>
</protein>